<gene>
    <name evidence="1" type="ORF">MACJ_002457</name>
</gene>
<sequence>MSINARIYPYFPRTLDDVVVEVDSFFYVLDTATPFALVFTTKDGTKRYRKYDELNALQNSGILSGTLVKDGNLCSLINEYKIGSSKYKTLRLTLGSGDNLHVEPKSQNIGTDIKFTKVIFVPSPSVLNGQDFQFCICNLFSFPAKKPLKNETGDFFPDTVNGQTFDSVLVYYTSSEDDPGDLAILIELVKDCTRTHIRRIAKDPPRWIEQEFNYNGDIKLIGLLNLTKEIINAEIIYELDKNSVSQVYSSRGVIVLEDSSSNFEHKIYMHKSLDYATKKALLLYCGKKIELVANHKIQNGPDKLIQLEEDIFTEIKTYALSRNVNEHLLIKLIKANKNYYLYRYSKDGTKWKQLGLQELKDAGINLSIVDRWDLSQQLEILFEDQPDSQSILNILLNHISLGVNSIIILLDKKLPYGKSEINPLITTEIPPIDIENNSIDVTIDDESSVKCLKLDGYRVCNHNITIATNSKKISDANKLYLRFYFDSNMIKLYDKAGDKHTPVEYHQGTNDLHVYYYGDDPRPLLSCYAGSAYIPSSKNYWKWVSRDEISKYLCEDTSDSQKLLAVLSEVIGFLNLVQLKKKTESVLAENKEPQSDGNHNYLYRLQKFNGYDISIKLTYRNEKCYRVYTHTANGTGDNGSNYRLGYIEHEGSNLIYDHVKPLSKVNVYYNVYDHSLDYPLLVVLEFDRNSDKEYYKLKDNNKNTKLWEKIQENSIDQDILKKLKDPKKIEDGLYELREDLKIEFDKSKMSLFKDAECKEGEINKALVAGTTVGTAAVVATVASVGVLVSKNIAATAAAAAAATAAAL</sequence>
<proteinExistence type="predicted"/>
<accession>A0A976M686</accession>
<dbReference type="AlphaFoldDB" id="A0A976M686"/>
<name>A0A976M686_THEOR</name>
<protein>
    <submittedName>
        <fullName evidence="1">Uncharacterized protein</fullName>
    </submittedName>
</protein>
<dbReference type="OrthoDB" id="506431at2759"/>
<dbReference type="EMBL" id="CP056066">
    <property type="protein sequence ID" value="UKJ89209.2"/>
    <property type="molecule type" value="Genomic_DNA"/>
</dbReference>
<dbReference type="Proteomes" id="UP000244803">
    <property type="component" value="Chromosome 3"/>
</dbReference>
<evidence type="ECO:0000313" key="1">
    <source>
        <dbReference type="EMBL" id="UKJ89209.2"/>
    </source>
</evidence>
<evidence type="ECO:0000313" key="2">
    <source>
        <dbReference type="Proteomes" id="UP000244803"/>
    </source>
</evidence>
<organism evidence="1 2">
    <name type="scientific">Theileria orientalis</name>
    <dbReference type="NCBI Taxonomy" id="68886"/>
    <lineage>
        <taxon>Eukaryota</taxon>
        <taxon>Sar</taxon>
        <taxon>Alveolata</taxon>
        <taxon>Apicomplexa</taxon>
        <taxon>Aconoidasida</taxon>
        <taxon>Piroplasmida</taxon>
        <taxon>Theileriidae</taxon>
        <taxon>Theileria</taxon>
    </lineage>
</organism>
<reference evidence="1" key="1">
    <citation type="submission" date="2022-07" db="EMBL/GenBank/DDBJ databases">
        <title>Evaluation of T. orientalis genome assembly methods using nanopore sequencing and analysis of variation between genomes.</title>
        <authorList>
            <person name="Yam J."/>
            <person name="Micallef M.L."/>
            <person name="Liu M."/>
            <person name="Djordjevic S.P."/>
            <person name="Bogema D.R."/>
            <person name="Jenkins C."/>
        </authorList>
    </citation>
    <scope>NUCLEOTIDE SEQUENCE</scope>
    <source>
        <strain evidence="1">Fish Creek</strain>
    </source>
</reference>